<proteinExistence type="inferred from homology"/>
<organism evidence="5 6">
    <name type="scientific">Georhizobium profundi</name>
    <dbReference type="NCBI Taxonomy" id="2341112"/>
    <lineage>
        <taxon>Bacteria</taxon>
        <taxon>Pseudomonadati</taxon>
        <taxon>Pseudomonadota</taxon>
        <taxon>Alphaproteobacteria</taxon>
        <taxon>Hyphomicrobiales</taxon>
        <taxon>Rhizobiaceae</taxon>
        <taxon>Georhizobium</taxon>
    </lineage>
</organism>
<evidence type="ECO:0000256" key="1">
    <source>
        <dbReference type="ARBA" id="ARBA00010688"/>
    </source>
</evidence>
<dbReference type="InterPro" id="IPR050306">
    <property type="entry name" value="PfkB_Carbo_kinase"/>
</dbReference>
<evidence type="ECO:0000259" key="4">
    <source>
        <dbReference type="Pfam" id="PF00294"/>
    </source>
</evidence>
<dbReference type="AlphaFoldDB" id="A0A3S9B052"/>
<dbReference type="RefSeq" id="WP_126007266.1">
    <property type="nucleotide sequence ID" value="NZ_CP032509.1"/>
</dbReference>
<dbReference type="EMBL" id="CP032509">
    <property type="protein sequence ID" value="AZN70262.1"/>
    <property type="molecule type" value="Genomic_DNA"/>
</dbReference>
<dbReference type="PROSITE" id="PS00584">
    <property type="entry name" value="PFKB_KINASES_2"/>
    <property type="match status" value="1"/>
</dbReference>
<dbReference type="KEGG" id="abaw:D5400_02290"/>
<evidence type="ECO:0000256" key="3">
    <source>
        <dbReference type="ARBA" id="ARBA00022777"/>
    </source>
</evidence>
<evidence type="ECO:0000256" key="2">
    <source>
        <dbReference type="ARBA" id="ARBA00022679"/>
    </source>
</evidence>
<dbReference type="GO" id="GO:0042840">
    <property type="term" value="P:D-glucuronate catabolic process"/>
    <property type="evidence" value="ECO:0007669"/>
    <property type="project" value="TreeGrafter"/>
</dbReference>
<keyword evidence="3 5" id="KW-0418">Kinase</keyword>
<dbReference type="InterPro" id="IPR029056">
    <property type="entry name" value="Ribokinase-like"/>
</dbReference>
<evidence type="ECO:0000313" key="5">
    <source>
        <dbReference type="EMBL" id="AZN70262.1"/>
    </source>
</evidence>
<dbReference type="InterPro" id="IPR002173">
    <property type="entry name" value="Carboh/pur_kinase_PfkB_CS"/>
</dbReference>
<dbReference type="SUPFAM" id="SSF53613">
    <property type="entry name" value="Ribokinase-like"/>
    <property type="match status" value="1"/>
</dbReference>
<reference evidence="5 6" key="1">
    <citation type="submission" date="2018-09" db="EMBL/GenBank/DDBJ databases">
        <title>Marinorhizobium profundi gen. nov., sp. nov., isolated from a deep-sea sediment sample from the New Britain Trench and proposal of Marinorhizobiaceae fam. nov. in the order Rhizobiales of the class Alphaproteobacteria.</title>
        <authorList>
            <person name="Cao J."/>
        </authorList>
    </citation>
    <scope>NUCLEOTIDE SEQUENCE [LARGE SCALE GENOMIC DNA]</scope>
    <source>
        <strain evidence="5 6">WS11</strain>
    </source>
</reference>
<accession>A0A3S9B052</accession>
<evidence type="ECO:0000313" key="6">
    <source>
        <dbReference type="Proteomes" id="UP000268192"/>
    </source>
</evidence>
<dbReference type="GO" id="GO:0005829">
    <property type="term" value="C:cytosol"/>
    <property type="evidence" value="ECO:0007669"/>
    <property type="project" value="TreeGrafter"/>
</dbReference>
<feature type="domain" description="Carbohydrate kinase PfkB" evidence="4">
    <location>
        <begin position="54"/>
        <end position="306"/>
    </location>
</feature>
<dbReference type="Pfam" id="PF00294">
    <property type="entry name" value="PfkB"/>
    <property type="match status" value="1"/>
</dbReference>
<dbReference type="Proteomes" id="UP000268192">
    <property type="component" value="Chromosome"/>
</dbReference>
<dbReference type="Gene3D" id="3.40.1190.20">
    <property type="match status" value="1"/>
</dbReference>
<dbReference type="InterPro" id="IPR011611">
    <property type="entry name" value="PfkB_dom"/>
</dbReference>
<protein>
    <submittedName>
        <fullName evidence="5">Sugar kinase</fullName>
    </submittedName>
</protein>
<dbReference type="PANTHER" id="PTHR43085:SF15">
    <property type="entry name" value="2-DEHYDRO-3-DEOXYGLUCONOKINASE"/>
    <property type="match status" value="1"/>
</dbReference>
<sequence>MSSKLFLAIGEPMVELSGAGESDADLWRMGFAGDVLNTLWYTRAALPLDGAGGWRTALLTRLGSDPFSSKLRGFLDDNGIDTAFIQTDEQRSVGLYAISLSEHGERSFSYWRSHSAARRLADDRNALSDAITSADVVYLSGITLAILPDEGRQNLLEEARAARQRGQCIVFDPNIRRRLWDDVETMKHWLSQAMAVASMGLPSFDDEADLWGDATLDDCLSRWQESGCGEVVVKNGGGDMVAAETGKPVERLAVKREKPVDTTGAGDAFNAGYIAARLGGKVLRQAMLDGHAMASLVIAVPGALIPMAQLI</sequence>
<dbReference type="GO" id="GO:0008673">
    <property type="term" value="F:2-dehydro-3-deoxygluconokinase activity"/>
    <property type="evidence" value="ECO:0007669"/>
    <property type="project" value="TreeGrafter"/>
</dbReference>
<dbReference type="GO" id="GO:0006974">
    <property type="term" value="P:DNA damage response"/>
    <property type="evidence" value="ECO:0007669"/>
    <property type="project" value="TreeGrafter"/>
</dbReference>
<dbReference type="OrthoDB" id="9776822at2"/>
<dbReference type="PANTHER" id="PTHR43085">
    <property type="entry name" value="HEXOKINASE FAMILY MEMBER"/>
    <property type="match status" value="1"/>
</dbReference>
<keyword evidence="2" id="KW-0808">Transferase</keyword>
<comment type="similarity">
    <text evidence="1">Belongs to the carbohydrate kinase PfkB family.</text>
</comment>
<keyword evidence="6" id="KW-1185">Reference proteome</keyword>
<dbReference type="GO" id="GO:0019698">
    <property type="term" value="P:D-galacturonate catabolic process"/>
    <property type="evidence" value="ECO:0007669"/>
    <property type="project" value="TreeGrafter"/>
</dbReference>
<name>A0A3S9B052_9HYPH</name>
<dbReference type="CDD" id="cd01166">
    <property type="entry name" value="KdgK"/>
    <property type="match status" value="1"/>
</dbReference>
<gene>
    <name evidence="5" type="ORF">D5400_02290</name>
</gene>